<gene>
    <name evidence="8" type="ORF">SAMN05661093_09357</name>
</gene>
<organism evidence="8 9">
    <name type="scientific">Kibdelosporangium aridum</name>
    <dbReference type="NCBI Taxonomy" id="2030"/>
    <lineage>
        <taxon>Bacteria</taxon>
        <taxon>Bacillati</taxon>
        <taxon>Actinomycetota</taxon>
        <taxon>Actinomycetes</taxon>
        <taxon>Pseudonocardiales</taxon>
        <taxon>Pseudonocardiaceae</taxon>
        <taxon>Kibdelosporangium</taxon>
    </lineage>
</organism>
<dbReference type="RefSeq" id="WP_084433842.1">
    <property type="nucleotide sequence ID" value="NZ_FWXV01000012.1"/>
</dbReference>
<reference evidence="8 9" key="1">
    <citation type="submission" date="2017-04" db="EMBL/GenBank/DDBJ databases">
        <authorList>
            <person name="Afonso C.L."/>
            <person name="Miller P.J."/>
            <person name="Scott M.A."/>
            <person name="Spackman E."/>
            <person name="Goraichik I."/>
            <person name="Dimitrov K.M."/>
            <person name="Suarez D.L."/>
            <person name="Swayne D.E."/>
        </authorList>
    </citation>
    <scope>NUCLEOTIDE SEQUENCE [LARGE SCALE GENOMIC DNA]</scope>
    <source>
        <strain evidence="8 9">DSM 43828</strain>
    </source>
</reference>
<dbReference type="PRINTS" id="PR00039">
    <property type="entry name" value="HTHLYSR"/>
</dbReference>
<dbReference type="PANTHER" id="PTHR48081:SF30">
    <property type="entry name" value="ACETYL-HYDROLASE LIPR-RELATED"/>
    <property type="match status" value="1"/>
</dbReference>
<evidence type="ECO:0000256" key="6">
    <source>
        <dbReference type="ARBA" id="ARBA00023163"/>
    </source>
</evidence>
<dbReference type="AlphaFoldDB" id="A0A1W2FVY9"/>
<dbReference type="InterPro" id="IPR050300">
    <property type="entry name" value="GDXG_lipolytic_enzyme"/>
</dbReference>
<dbReference type="EMBL" id="FWXV01000012">
    <property type="protein sequence ID" value="SMD25778.1"/>
    <property type="molecule type" value="Genomic_DNA"/>
</dbReference>
<evidence type="ECO:0000256" key="2">
    <source>
        <dbReference type="ARBA" id="ARBA00010515"/>
    </source>
</evidence>
<dbReference type="SUPFAM" id="SSF53474">
    <property type="entry name" value="alpha/beta-Hydrolases"/>
    <property type="match status" value="1"/>
</dbReference>
<dbReference type="InterPro" id="IPR029058">
    <property type="entry name" value="AB_hydrolase_fold"/>
</dbReference>
<evidence type="ECO:0000256" key="5">
    <source>
        <dbReference type="ARBA" id="ARBA00023125"/>
    </source>
</evidence>
<dbReference type="OrthoDB" id="128186at2"/>
<comment type="similarity">
    <text evidence="1">Belongs to the LysR transcriptional regulatory family.</text>
</comment>
<dbReference type="Pfam" id="PF00126">
    <property type="entry name" value="HTH_1"/>
    <property type="match status" value="1"/>
</dbReference>
<keyword evidence="4" id="KW-0805">Transcription regulation</keyword>
<dbReference type="InterPro" id="IPR036390">
    <property type="entry name" value="WH_DNA-bd_sf"/>
</dbReference>
<evidence type="ECO:0000313" key="8">
    <source>
        <dbReference type="EMBL" id="SMD25778.1"/>
    </source>
</evidence>
<dbReference type="PANTHER" id="PTHR48081">
    <property type="entry name" value="AB HYDROLASE SUPERFAMILY PROTEIN C4A8.06C"/>
    <property type="match status" value="1"/>
</dbReference>
<dbReference type="InterPro" id="IPR000847">
    <property type="entry name" value="LysR_HTH_N"/>
</dbReference>
<dbReference type="GO" id="GO:0004806">
    <property type="term" value="F:triacylglycerol lipase activity"/>
    <property type="evidence" value="ECO:0007669"/>
    <property type="project" value="TreeGrafter"/>
</dbReference>
<dbReference type="Pfam" id="PF07859">
    <property type="entry name" value="Abhydrolase_3"/>
    <property type="match status" value="1"/>
</dbReference>
<evidence type="ECO:0000256" key="1">
    <source>
        <dbReference type="ARBA" id="ARBA00009437"/>
    </source>
</evidence>
<proteinExistence type="inferred from homology"/>
<feature type="domain" description="HTH lysR-type" evidence="7">
    <location>
        <begin position="15"/>
        <end position="72"/>
    </location>
</feature>
<dbReference type="Gene3D" id="1.10.10.10">
    <property type="entry name" value="Winged helix-like DNA-binding domain superfamily/Winged helix DNA-binding domain"/>
    <property type="match status" value="1"/>
</dbReference>
<evidence type="ECO:0000313" key="9">
    <source>
        <dbReference type="Proteomes" id="UP000192674"/>
    </source>
</evidence>
<dbReference type="InterPro" id="IPR013094">
    <property type="entry name" value="AB_hydrolase_3"/>
</dbReference>
<evidence type="ECO:0000256" key="3">
    <source>
        <dbReference type="ARBA" id="ARBA00022801"/>
    </source>
</evidence>
<accession>A0A1W2FVY9</accession>
<dbReference type="Proteomes" id="UP000192674">
    <property type="component" value="Unassembled WGS sequence"/>
</dbReference>
<dbReference type="SUPFAM" id="SSF46785">
    <property type="entry name" value="Winged helix' DNA-binding domain"/>
    <property type="match status" value="1"/>
</dbReference>
<dbReference type="FunFam" id="1.10.10.10:FF:000001">
    <property type="entry name" value="LysR family transcriptional regulator"/>
    <property type="match status" value="1"/>
</dbReference>
<keyword evidence="6" id="KW-0804">Transcription</keyword>
<comment type="similarity">
    <text evidence="2">Belongs to the 'GDXG' lipolytic enzyme family.</text>
</comment>
<dbReference type="GO" id="GO:0003677">
    <property type="term" value="F:DNA binding"/>
    <property type="evidence" value="ECO:0007669"/>
    <property type="project" value="UniProtKB-KW"/>
</dbReference>
<dbReference type="PROSITE" id="PS50931">
    <property type="entry name" value="HTH_LYSR"/>
    <property type="match status" value="1"/>
</dbReference>
<dbReference type="InterPro" id="IPR036388">
    <property type="entry name" value="WH-like_DNA-bd_sf"/>
</dbReference>
<evidence type="ECO:0000259" key="7">
    <source>
        <dbReference type="PROSITE" id="PS50931"/>
    </source>
</evidence>
<keyword evidence="5" id="KW-0238">DNA-binding</keyword>
<name>A0A1W2FVY9_KIBAR</name>
<dbReference type="GO" id="GO:0003700">
    <property type="term" value="F:DNA-binding transcription factor activity"/>
    <property type="evidence" value="ECO:0007669"/>
    <property type="project" value="InterPro"/>
</dbReference>
<sequence length="402" mass="42658">MDGKVLPLTQAPDAIELRHLRAFIAVAEELNFGRAASRLYLSPPALSRQISTLERLVGVTLLLRSTHRVELTLAGEALLDCARKLLRQLEDGITATRSIGGELASRIAKYWAPVVADFARIDVHLQDLRDATEALHAQFSPPPEVSVRSVNAGGVPSLLLGRQAPATVLYVHGGAFVSGSAFGYRPLAGALAVAADAGVLVPEFRLAPEHPFPAALEDILVVYQWMLETGVPASQITVVGDSSGGSITLSLLNTLKQQQMPMPGGAVLFSPGAIDPTCSTLRDQPGDGKSPPVSVAQLRQFIQLYLAGHPLDDPLVSPLHADLSGLPPLLVQVGTGDIVVEDAHRLVDHARAHGVDAQLELYPIATHAFQIFWSFLPEAADALARAGQFARDIRTGAESAAG</sequence>
<dbReference type="Gene3D" id="3.40.50.1820">
    <property type="entry name" value="alpha/beta hydrolase"/>
    <property type="match status" value="1"/>
</dbReference>
<keyword evidence="9" id="KW-1185">Reference proteome</keyword>
<keyword evidence="3" id="KW-0378">Hydrolase</keyword>
<evidence type="ECO:0000256" key="4">
    <source>
        <dbReference type="ARBA" id="ARBA00023015"/>
    </source>
</evidence>
<protein>
    <submittedName>
        <fullName evidence="8">Acetyl esterase/lipase</fullName>
    </submittedName>
</protein>